<reference evidence="1 2" key="1">
    <citation type="journal article" date="2016" name="Mol. Biol. Evol.">
        <title>Comparative Genomics of Early-Diverging Mushroom-Forming Fungi Provides Insights into the Origins of Lignocellulose Decay Capabilities.</title>
        <authorList>
            <person name="Nagy L.G."/>
            <person name="Riley R."/>
            <person name="Tritt A."/>
            <person name="Adam C."/>
            <person name="Daum C."/>
            <person name="Floudas D."/>
            <person name="Sun H."/>
            <person name="Yadav J.S."/>
            <person name="Pangilinan J."/>
            <person name="Larsson K.H."/>
            <person name="Matsuura K."/>
            <person name="Barry K."/>
            <person name="Labutti K."/>
            <person name="Kuo R."/>
            <person name="Ohm R.A."/>
            <person name="Bhattacharya S.S."/>
            <person name="Shirouzu T."/>
            <person name="Yoshinaga Y."/>
            <person name="Martin F.M."/>
            <person name="Grigoriev I.V."/>
            <person name="Hibbett D.S."/>
        </authorList>
    </citation>
    <scope>NUCLEOTIDE SEQUENCE [LARGE SCALE GENOMIC DNA]</scope>
    <source>
        <strain evidence="1 2">HHB10207 ss-3</strain>
    </source>
</reference>
<dbReference type="EMBL" id="KV428069">
    <property type="protein sequence ID" value="KZT38148.1"/>
    <property type="molecule type" value="Genomic_DNA"/>
</dbReference>
<accession>A0A166D541</accession>
<evidence type="ECO:0000313" key="1">
    <source>
        <dbReference type="EMBL" id="KZT38148.1"/>
    </source>
</evidence>
<evidence type="ECO:0000313" key="2">
    <source>
        <dbReference type="Proteomes" id="UP000076798"/>
    </source>
</evidence>
<protein>
    <submittedName>
        <fullName evidence="1">Uncharacterized protein</fullName>
    </submittedName>
</protein>
<gene>
    <name evidence="1" type="ORF">SISSUDRAFT_1047515</name>
</gene>
<dbReference type="AlphaFoldDB" id="A0A166D541"/>
<sequence>MDSGNDSQIDGISRFPIEIWRTILSFATALPFDSFADSDSPLWESLRELCPSTDPNHVNGHDVFRWCGLVHEPGPRAEAWRSACQIKVSVVLTCRTWRAIGEEMLYESLRHSETFFSIKQLSPSDPSPASPGGIRAWIPLTNAHLVQQIEWREKWPWNKLFSFASHCVNLVELFLSDGPDRGTRDNRSIWDRLDATIGSLIHLRTLIIDASNLGEVHFTSSLSETVILPELETFCLNISHPVNLVSHWRLPMLVSLSLVCADVDEFVETLQIHGSGLSTLALMLTASAAPSHPIPLQTLCPVLQFFSCLNLEWFDVMIPILVPEHPSLETLGVFSLKSIKAGFRHPLQVGPGFWVLNHPKEMPGALKSLTRSRFPRLRVIRQIKWKFAYLAYDPQGQSKPLDPSVIEHCDTEGLAIESVLGGKLATYNTISSSLRQASHRY</sequence>
<proteinExistence type="predicted"/>
<dbReference type="SUPFAM" id="SSF52047">
    <property type="entry name" value="RNI-like"/>
    <property type="match status" value="1"/>
</dbReference>
<keyword evidence="2" id="KW-1185">Reference proteome</keyword>
<name>A0A166D541_9AGAM</name>
<organism evidence="1 2">
    <name type="scientific">Sistotremastrum suecicum HHB10207 ss-3</name>
    <dbReference type="NCBI Taxonomy" id="1314776"/>
    <lineage>
        <taxon>Eukaryota</taxon>
        <taxon>Fungi</taxon>
        <taxon>Dikarya</taxon>
        <taxon>Basidiomycota</taxon>
        <taxon>Agaricomycotina</taxon>
        <taxon>Agaricomycetes</taxon>
        <taxon>Sistotremastrales</taxon>
        <taxon>Sistotremastraceae</taxon>
        <taxon>Sistotremastrum</taxon>
    </lineage>
</organism>
<dbReference type="Proteomes" id="UP000076798">
    <property type="component" value="Unassembled WGS sequence"/>
</dbReference>